<gene>
    <name evidence="1" type="ORF">E2C01_088999</name>
</gene>
<dbReference type="PANTHER" id="PTHR21521">
    <property type="entry name" value="AMUN, ISOFORM A"/>
    <property type="match status" value="1"/>
</dbReference>
<evidence type="ECO:0000313" key="1">
    <source>
        <dbReference type="EMBL" id="MPC93854.1"/>
    </source>
</evidence>
<dbReference type="Proteomes" id="UP000324222">
    <property type="component" value="Unassembled WGS sequence"/>
</dbReference>
<dbReference type="PANTHER" id="PTHR21521:SF0">
    <property type="entry name" value="AMUN, ISOFORM A"/>
    <property type="match status" value="1"/>
</dbReference>
<organism evidence="1 2">
    <name type="scientific">Portunus trituberculatus</name>
    <name type="common">Swimming crab</name>
    <name type="synonym">Neptunus trituberculatus</name>
    <dbReference type="NCBI Taxonomy" id="210409"/>
    <lineage>
        <taxon>Eukaryota</taxon>
        <taxon>Metazoa</taxon>
        <taxon>Ecdysozoa</taxon>
        <taxon>Arthropoda</taxon>
        <taxon>Crustacea</taxon>
        <taxon>Multicrustacea</taxon>
        <taxon>Malacostraca</taxon>
        <taxon>Eumalacostraca</taxon>
        <taxon>Eucarida</taxon>
        <taxon>Decapoda</taxon>
        <taxon>Pleocyemata</taxon>
        <taxon>Brachyura</taxon>
        <taxon>Eubrachyura</taxon>
        <taxon>Portunoidea</taxon>
        <taxon>Portunidae</taxon>
        <taxon>Portuninae</taxon>
        <taxon>Portunus</taxon>
    </lineage>
</organism>
<dbReference type="GO" id="GO:0003824">
    <property type="term" value="F:catalytic activity"/>
    <property type="evidence" value="ECO:0007669"/>
    <property type="project" value="InterPro"/>
</dbReference>
<dbReference type="SUPFAM" id="SSF48150">
    <property type="entry name" value="DNA-glycosylase"/>
    <property type="match status" value="1"/>
</dbReference>
<dbReference type="EMBL" id="VSRR010096344">
    <property type="protein sequence ID" value="MPC93854.1"/>
    <property type="molecule type" value="Genomic_DNA"/>
</dbReference>
<evidence type="ECO:0000313" key="2">
    <source>
        <dbReference type="Proteomes" id="UP000324222"/>
    </source>
</evidence>
<name>A0A5B7JNE2_PORTR</name>
<comment type="caution">
    <text evidence="1">The sequence shown here is derived from an EMBL/GenBank/DDBJ whole genome shotgun (WGS) entry which is preliminary data.</text>
</comment>
<dbReference type="AlphaFoldDB" id="A0A5B7JNE2"/>
<accession>A0A5B7JNE2</accession>
<dbReference type="OrthoDB" id="8249012at2759"/>
<protein>
    <submittedName>
        <fullName evidence="1">Uncharacterized protein</fullName>
    </submittedName>
</protein>
<reference evidence="1 2" key="1">
    <citation type="submission" date="2019-05" db="EMBL/GenBank/DDBJ databases">
        <title>Another draft genome of Portunus trituberculatus and its Hox gene families provides insights of decapod evolution.</title>
        <authorList>
            <person name="Jeong J.-H."/>
            <person name="Song I."/>
            <person name="Kim S."/>
            <person name="Choi T."/>
            <person name="Kim D."/>
            <person name="Ryu S."/>
            <person name="Kim W."/>
        </authorList>
    </citation>
    <scope>NUCLEOTIDE SEQUENCE [LARGE SCALE GENOMIC DNA]</scope>
    <source>
        <tissue evidence="1">Muscle</tissue>
    </source>
</reference>
<proteinExistence type="predicted"/>
<sequence>MEWKLARGKFRPRLVELAGSNEEEKVVTVTTEGLRLGAKGKVTEAVEMIATLRGIGPATASAILAVCRPEYFCFFADEVAYTALATTTLKYTAKEYQAVNASVKDCAVRLSKVREGCWRLRNAERMGLCAVGLWGTRRGCGRLGEAVRGCERF</sequence>
<keyword evidence="2" id="KW-1185">Reference proteome</keyword>
<dbReference type="GO" id="GO:0006281">
    <property type="term" value="P:DNA repair"/>
    <property type="evidence" value="ECO:0007669"/>
    <property type="project" value="InterPro"/>
</dbReference>
<dbReference type="InterPro" id="IPR011257">
    <property type="entry name" value="DNA_glycosylase"/>
</dbReference>